<keyword evidence="1" id="KW-0472">Membrane</keyword>
<keyword evidence="1" id="KW-1133">Transmembrane helix</keyword>
<sequence length="495" mass="56764">MDSGKNWEQKIKPLMPVVSLIFIGIITFVFSMQCSPNIWNNGEAGKDSSVFRTVALMMERGYAPYRDTFDHKGPLMYILNWLGMQIAYYRGIWVIEYITLFITFAFMYKIIRLFCRRWISYIMVLVAVAALYPQFEGGNLTEEYAMPFIAVSLYFFTKYLLTSSIPSLQVLICGICFGAVCLLRPNMVASWGVFSIVVLVKCLRERQYKEIGKFLLLFLAGTGIIVLPILAWMYREDALGDCIYDYILFNLRYSEVGTQQRGDQVMAFFYFISVPLLLCFLVLAANLFLYKKKDYLTIGYGICLLVNLFAISISGKKFAHYAMILIPLYAYPLGILGEWIDKTIQRKEKVVSARILLCFLAILALPGWAVGVKDTIVSYMDRNKNTWSEATASTVNYITEHTEENEKITVWGNWDLIHVLSRRLPASRYSFQASIGVVDPGIYDEYFSELAAEEPSLIIVKEDGTEEPMMDFIEEHGYQQVFENVSNATVYIYSK</sequence>
<comment type="caution">
    <text evidence="2">The sequence shown here is derived from an EMBL/GenBank/DDBJ whole genome shotgun (WGS) entry which is preliminary data.</text>
</comment>
<name>A0A9D2I6N1_9FIRM</name>
<evidence type="ECO:0000256" key="1">
    <source>
        <dbReference type="SAM" id="Phobius"/>
    </source>
</evidence>
<feature type="transmembrane region" description="Helical" evidence="1">
    <location>
        <begin position="319"/>
        <end position="339"/>
    </location>
</feature>
<feature type="transmembrane region" description="Helical" evidence="1">
    <location>
        <begin position="351"/>
        <end position="370"/>
    </location>
</feature>
<evidence type="ECO:0000313" key="3">
    <source>
        <dbReference type="Proteomes" id="UP000886858"/>
    </source>
</evidence>
<feature type="transmembrane region" description="Helical" evidence="1">
    <location>
        <begin position="118"/>
        <end position="135"/>
    </location>
</feature>
<reference evidence="2" key="1">
    <citation type="journal article" date="2021" name="PeerJ">
        <title>Extensive microbial diversity within the chicken gut microbiome revealed by metagenomics and culture.</title>
        <authorList>
            <person name="Gilroy R."/>
            <person name="Ravi A."/>
            <person name="Getino M."/>
            <person name="Pursley I."/>
            <person name="Horton D.L."/>
            <person name="Alikhan N.F."/>
            <person name="Baker D."/>
            <person name="Gharbi K."/>
            <person name="Hall N."/>
            <person name="Watson M."/>
            <person name="Adriaenssens E.M."/>
            <person name="Foster-Nyarko E."/>
            <person name="Jarju S."/>
            <person name="Secka A."/>
            <person name="Antonio M."/>
            <person name="Oren A."/>
            <person name="Chaudhuri R.R."/>
            <person name="La Ragione R."/>
            <person name="Hildebrand F."/>
            <person name="Pallen M.J."/>
        </authorList>
    </citation>
    <scope>NUCLEOTIDE SEQUENCE</scope>
    <source>
        <strain evidence="2">CHK179-7159</strain>
    </source>
</reference>
<evidence type="ECO:0008006" key="4">
    <source>
        <dbReference type="Google" id="ProtNLM"/>
    </source>
</evidence>
<dbReference type="Proteomes" id="UP000886858">
    <property type="component" value="Unassembled WGS sequence"/>
</dbReference>
<dbReference type="AlphaFoldDB" id="A0A9D2I6N1"/>
<proteinExistence type="predicted"/>
<feature type="transmembrane region" description="Helical" evidence="1">
    <location>
        <begin position="295"/>
        <end position="313"/>
    </location>
</feature>
<feature type="transmembrane region" description="Helical" evidence="1">
    <location>
        <begin position="155"/>
        <end position="183"/>
    </location>
</feature>
<gene>
    <name evidence="2" type="ORF">H9717_11495</name>
</gene>
<dbReference type="EMBL" id="DWYY01000124">
    <property type="protein sequence ID" value="HJA93716.1"/>
    <property type="molecule type" value="Genomic_DNA"/>
</dbReference>
<feature type="transmembrane region" description="Helical" evidence="1">
    <location>
        <begin position="214"/>
        <end position="234"/>
    </location>
</feature>
<protein>
    <recommendedName>
        <fullName evidence="4">Glycosyltransferase RgtA/B/C/D-like domain-containing protein</fullName>
    </recommendedName>
</protein>
<reference evidence="2" key="2">
    <citation type="submission" date="2021-04" db="EMBL/GenBank/DDBJ databases">
        <authorList>
            <person name="Gilroy R."/>
        </authorList>
    </citation>
    <scope>NUCLEOTIDE SEQUENCE</scope>
    <source>
        <strain evidence="2">CHK179-7159</strain>
    </source>
</reference>
<evidence type="ECO:0000313" key="2">
    <source>
        <dbReference type="EMBL" id="HJA93716.1"/>
    </source>
</evidence>
<accession>A0A9D2I6N1</accession>
<keyword evidence="1" id="KW-0812">Transmembrane</keyword>
<feature type="transmembrane region" description="Helical" evidence="1">
    <location>
        <begin position="267"/>
        <end position="288"/>
    </location>
</feature>
<feature type="transmembrane region" description="Helical" evidence="1">
    <location>
        <begin position="12"/>
        <end position="32"/>
    </location>
</feature>
<feature type="transmembrane region" description="Helical" evidence="1">
    <location>
        <begin position="86"/>
        <end position="106"/>
    </location>
</feature>
<organism evidence="2 3">
    <name type="scientific">Candidatus Eisenbergiella merdipullorum</name>
    <dbReference type="NCBI Taxonomy" id="2838553"/>
    <lineage>
        <taxon>Bacteria</taxon>
        <taxon>Bacillati</taxon>
        <taxon>Bacillota</taxon>
        <taxon>Clostridia</taxon>
        <taxon>Lachnospirales</taxon>
        <taxon>Lachnospiraceae</taxon>
        <taxon>Eisenbergiella</taxon>
    </lineage>
</organism>